<organism evidence="1 2">
    <name type="scientific">Kribbella aluminosa</name>
    <dbReference type="NCBI Taxonomy" id="416017"/>
    <lineage>
        <taxon>Bacteria</taxon>
        <taxon>Bacillati</taxon>
        <taxon>Actinomycetota</taxon>
        <taxon>Actinomycetes</taxon>
        <taxon>Propionibacteriales</taxon>
        <taxon>Kribbellaceae</taxon>
        <taxon>Kribbella</taxon>
    </lineage>
</organism>
<reference evidence="1 2" key="1">
    <citation type="submission" date="2021-03" db="EMBL/GenBank/DDBJ databases">
        <title>Sequencing the genomes of 1000 actinobacteria strains.</title>
        <authorList>
            <person name="Klenk H.-P."/>
        </authorList>
    </citation>
    <scope>NUCLEOTIDE SEQUENCE [LARGE SCALE GENOMIC DNA]</scope>
    <source>
        <strain evidence="1 2">DSM 18824</strain>
    </source>
</reference>
<gene>
    <name evidence="1" type="ORF">JOF29_000086</name>
</gene>
<dbReference type="Proteomes" id="UP000755585">
    <property type="component" value="Unassembled WGS sequence"/>
</dbReference>
<evidence type="ECO:0000313" key="1">
    <source>
        <dbReference type="EMBL" id="MBP2349003.1"/>
    </source>
</evidence>
<protein>
    <recommendedName>
        <fullName evidence="3">DUF4158 domain-containing protein</fullName>
    </recommendedName>
</protein>
<accession>A0ABS4UBI4</accession>
<dbReference type="RefSeq" id="WP_209692237.1">
    <property type="nucleotide sequence ID" value="NZ_BAAAVU010000028.1"/>
</dbReference>
<keyword evidence="2" id="KW-1185">Reference proteome</keyword>
<dbReference type="EMBL" id="JAGINT010000001">
    <property type="protein sequence ID" value="MBP2349003.1"/>
    <property type="molecule type" value="Genomic_DNA"/>
</dbReference>
<sequence length="78" mass="8760">MRREWSSEDRVSSWTLVEEDRALVANRSGATRLGVRGVVKFFEIAARFPRSAEVPTATVSHVADQVKVDFSVFASHRP</sequence>
<name>A0ABS4UBI4_9ACTN</name>
<proteinExistence type="predicted"/>
<comment type="caution">
    <text evidence="1">The sequence shown here is derived from an EMBL/GenBank/DDBJ whole genome shotgun (WGS) entry which is preliminary data.</text>
</comment>
<evidence type="ECO:0000313" key="2">
    <source>
        <dbReference type="Proteomes" id="UP000755585"/>
    </source>
</evidence>
<evidence type="ECO:0008006" key="3">
    <source>
        <dbReference type="Google" id="ProtNLM"/>
    </source>
</evidence>